<evidence type="ECO:0000256" key="1">
    <source>
        <dbReference type="ARBA" id="ARBA00023015"/>
    </source>
</evidence>
<organism evidence="6 7">
    <name type="scientific">Microbacterium horticulturae</name>
    <dbReference type="NCBI Taxonomy" id="3028316"/>
    <lineage>
        <taxon>Bacteria</taxon>
        <taxon>Bacillati</taxon>
        <taxon>Actinomycetota</taxon>
        <taxon>Actinomycetes</taxon>
        <taxon>Micrococcales</taxon>
        <taxon>Microbacteriaceae</taxon>
        <taxon>Microbacterium</taxon>
    </lineage>
</organism>
<dbReference type="PANTHER" id="PTHR30055">
    <property type="entry name" value="HTH-TYPE TRANSCRIPTIONAL REGULATOR RUTR"/>
    <property type="match status" value="1"/>
</dbReference>
<evidence type="ECO:0000313" key="6">
    <source>
        <dbReference type="EMBL" id="WEG09337.1"/>
    </source>
</evidence>
<dbReference type="RefSeq" id="WP_275278661.1">
    <property type="nucleotide sequence ID" value="NZ_CP119108.1"/>
</dbReference>
<feature type="domain" description="HTH tetR-type" evidence="5">
    <location>
        <begin position="6"/>
        <end position="66"/>
    </location>
</feature>
<evidence type="ECO:0000256" key="3">
    <source>
        <dbReference type="ARBA" id="ARBA00023163"/>
    </source>
</evidence>
<sequence>MQETADPARTRILNAAATLFAEHGFDGTSTARIARAAEVPKGLLFYYFATKPEILTALIDERLGAHTLDPAPLTVAGDPLQTLVNVADGVRRDREGSHVLREIIWHESHTRPEVLGALTRYRHALHDTIARALTASLPAPVNDDAVRAAAFAWAATITARPLEASDTIARLHASDTLRAIARLLVAGIQAPVRA</sequence>
<proteinExistence type="predicted"/>
<dbReference type="InterPro" id="IPR001647">
    <property type="entry name" value="HTH_TetR"/>
</dbReference>
<dbReference type="EMBL" id="CP119108">
    <property type="protein sequence ID" value="WEG09337.1"/>
    <property type="molecule type" value="Genomic_DNA"/>
</dbReference>
<dbReference type="InterPro" id="IPR009057">
    <property type="entry name" value="Homeodomain-like_sf"/>
</dbReference>
<accession>A0ABY8C1V5</accession>
<dbReference type="InterPro" id="IPR050109">
    <property type="entry name" value="HTH-type_TetR-like_transc_reg"/>
</dbReference>
<protein>
    <submittedName>
        <fullName evidence="6">Helix-turn-helix domain containing protein</fullName>
    </submittedName>
</protein>
<keyword evidence="2 4" id="KW-0238">DNA-binding</keyword>
<name>A0ABY8C1V5_9MICO</name>
<dbReference type="Pfam" id="PF00440">
    <property type="entry name" value="TetR_N"/>
    <property type="match status" value="1"/>
</dbReference>
<dbReference type="Gene3D" id="1.10.357.10">
    <property type="entry name" value="Tetracycline Repressor, domain 2"/>
    <property type="match status" value="1"/>
</dbReference>
<evidence type="ECO:0000256" key="4">
    <source>
        <dbReference type="PROSITE-ProRule" id="PRU00335"/>
    </source>
</evidence>
<dbReference type="SUPFAM" id="SSF46689">
    <property type="entry name" value="Homeodomain-like"/>
    <property type="match status" value="1"/>
</dbReference>
<evidence type="ECO:0000256" key="2">
    <source>
        <dbReference type="ARBA" id="ARBA00023125"/>
    </source>
</evidence>
<keyword evidence="1" id="KW-0805">Transcription regulation</keyword>
<keyword evidence="7" id="KW-1185">Reference proteome</keyword>
<dbReference type="PROSITE" id="PS50977">
    <property type="entry name" value="HTH_TETR_2"/>
    <property type="match status" value="1"/>
</dbReference>
<evidence type="ECO:0000259" key="5">
    <source>
        <dbReference type="PROSITE" id="PS50977"/>
    </source>
</evidence>
<dbReference type="PANTHER" id="PTHR30055:SF234">
    <property type="entry name" value="HTH-TYPE TRANSCRIPTIONAL REGULATOR BETI"/>
    <property type="match status" value="1"/>
</dbReference>
<dbReference type="PRINTS" id="PR00455">
    <property type="entry name" value="HTHTETR"/>
</dbReference>
<keyword evidence="3" id="KW-0804">Transcription</keyword>
<evidence type="ECO:0000313" key="7">
    <source>
        <dbReference type="Proteomes" id="UP001214553"/>
    </source>
</evidence>
<feature type="DNA-binding region" description="H-T-H motif" evidence="4">
    <location>
        <begin position="29"/>
        <end position="48"/>
    </location>
</feature>
<dbReference type="Proteomes" id="UP001214553">
    <property type="component" value="Chromosome"/>
</dbReference>
<reference evidence="6 7" key="1">
    <citation type="submission" date="2023-03" db="EMBL/GenBank/DDBJ databases">
        <title>Genome sequence of Microbacterium sp. KACC 23027.</title>
        <authorList>
            <person name="Kim S."/>
            <person name="Heo J."/>
            <person name="Kwon S.-W."/>
        </authorList>
    </citation>
    <scope>NUCLEOTIDE SEQUENCE [LARGE SCALE GENOMIC DNA]</scope>
    <source>
        <strain evidence="6 7">KACC 23027</strain>
    </source>
</reference>
<gene>
    <name evidence="6" type="ORF">PU630_01870</name>
</gene>